<sequence>MVENVGYMVSPLGLTERQILIYQKLYEKCNFTDMTVKYTIEQLKTDIKIVDININAIYRDIKLMIKKEYLEVIAQGRKGNPSIYKIAKIDDLTRKLNESYMKTKRKLKPSNNEGVSGKCESYMKTKQKLSENPIKEKEKDNIYSVNDIENIWNLYPNKKGKSIAIKKIPKLLNKYGKEQIERCIVRYSKEAEGKEKQYILNGSTFFNGRYEDYLDNNFIEEMKSKELDNLEDYIKT</sequence>
<evidence type="ECO:0000313" key="2">
    <source>
        <dbReference type="Proteomes" id="UP000473681"/>
    </source>
</evidence>
<evidence type="ECO:0008006" key="3">
    <source>
        <dbReference type="Google" id="ProtNLM"/>
    </source>
</evidence>
<reference evidence="1 2" key="1">
    <citation type="submission" date="2019-04" db="EMBL/GenBank/DDBJ databases">
        <title>Genome sequencing of Clostridium botulinum Groups I-IV and Clostridium butyricum.</title>
        <authorList>
            <person name="Brunt J."/>
            <person name="Van Vliet A.H.M."/>
            <person name="Stringer S.C."/>
            <person name="Carter A.T."/>
            <person name="Peck M.W."/>
        </authorList>
    </citation>
    <scope>NUCLEOTIDE SEQUENCE [LARGE SCALE GENOMIC DNA]</scope>
    <source>
        <strain evidence="1 2">CB-K-33E</strain>
    </source>
</reference>
<comment type="caution">
    <text evidence="1">The sequence shown here is derived from an EMBL/GenBank/DDBJ whole genome shotgun (WGS) entry which is preliminary data.</text>
</comment>
<name>A0A846JU52_CLOBO</name>
<dbReference type="EMBL" id="SWVK01000011">
    <property type="protein sequence ID" value="NFN35288.1"/>
    <property type="molecule type" value="Genomic_DNA"/>
</dbReference>
<evidence type="ECO:0000313" key="1">
    <source>
        <dbReference type="EMBL" id="NFN35288.1"/>
    </source>
</evidence>
<dbReference type="Proteomes" id="UP000473681">
    <property type="component" value="Unassembled WGS sequence"/>
</dbReference>
<proteinExistence type="predicted"/>
<organism evidence="1 2">
    <name type="scientific">Clostridium botulinum</name>
    <dbReference type="NCBI Taxonomy" id="1491"/>
    <lineage>
        <taxon>Bacteria</taxon>
        <taxon>Bacillati</taxon>
        <taxon>Bacillota</taxon>
        <taxon>Clostridia</taxon>
        <taxon>Eubacteriales</taxon>
        <taxon>Clostridiaceae</taxon>
        <taxon>Clostridium</taxon>
    </lineage>
</organism>
<dbReference type="AlphaFoldDB" id="A0A846JU52"/>
<protein>
    <recommendedName>
        <fullName evidence="3">Helix-turn-helix domain-containing protein</fullName>
    </recommendedName>
</protein>
<accession>A0A846JU52</accession>
<gene>
    <name evidence="1" type="ORF">FDB51_09115</name>
</gene>